<dbReference type="EMBL" id="BJZU01000065">
    <property type="protein sequence ID" value="GEP05284.1"/>
    <property type="molecule type" value="Genomic_DNA"/>
</dbReference>
<dbReference type="RefSeq" id="WP_373866755.1">
    <property type="nucleotide sequence ID" value="NZ_BJZU01000065.1"/>
</dbReference>
<sequence length="99" mass="10092">MIVKKLALSAAAAAFAGSLLVAPSAEARPGYRGGYHGGYAYRGHRHYGYRRGPGVGGALAAGAALGIIGGAIAASQAPRYYAPAPAYGYYGPGPYYYGY</sequence>
<gene>
    <name evidence="4" type="ORF">GCM10007888_30530</name>
    <name evidence="3" type="ORF">MOX02_33220</name>
</gene>
<keyword evidence="2" id="KW-0732">Signal</keyword>
<evidence type="ECO:0000313" key="5">
    <source>
        <dbReference type="Proteomes" id="UP000321960"/>
    </source>
</evidence>
<protein>
    <recommendedName>
        <fullName evidence="7">Transmembrane protein</fullName>
    </recommendedName>
</protein>
<feature type="signal peptide" evidence="2">
    <location>
        <begin position="1"/>
        <end position="27"/>
    </location>
</feature>
<feature type="chain" id="PRO_5022183218" description="Transmembrane protein" evidence="2">
    <location>
        <begin position="28"/>
        <end position="99"/>
    </location>
</feature>
<accession>A0A512J5N3</accession>
<evidence type="ECO:0000256" key="1">
    <source>
        <dbReference type="SAM" id="Phobius"/>
    </source>
</evidence>
<organism evidence="3 5">
    <name type="scientific">Methylobacterium oxalidis</name>
    <dbReference type="NCBI Taxonomy" id="944322"/>
    <lineage>
        <taxon>Bacteria</taxon>
        <taxon>Pseudomonadati</taxon>
        <taxon>Pseudomonadota</taxon>
        <taxon>Alphaproteobacteria</taxon>
        <taxon>Hyphomicrobiales</taxon>
        <taxon>Methylobacteriaceae</taxon>
        <taxon>Methylobacterium</taxon>
    </lineage>
</organism>
<dbReference type="EMBL" id="BSPK01000051">
    <property type="protein sequence ID" value="GLS64672.1"/>
    <property type="molecule type" value="Genomic_DNA"/>
</dbReference>
<dbReference type="AlphaFoldDB" id="A0A512J5N3"/>
<reference evidence="6" key="2">
    <citation type="journal article" date="2019" name="Int. J. Syst. Evol. Microbiol.">
        <title>The Global Catalogue of Microorganisms (GCM) 10K type strain sequencing project: providing services to taxonomists for standard genome sequencing and annotation.</title>
        <authorList>
            <consortium name="The Broad Institute Genomics Platform"/>
            <consortium name="The Broad Institute Genome Sequencing Center for Infectious Disease"/>
            <person name="Wu L."/>
            <person name="Ma J."/>
        </authorList>
    </citation>
    <scope>NUCLEOTIDE SEQUENCE [LARGE SCALE GENOMIC DNA]</scope>
    <source>
        <strain evidence="6">NBRC 107715</strain>
    </source>
</reference>
<reference evidence="4" key="1">
    <citation type="journal article" date="2014" name="Int. J. Syst. Evol. Microbiol.">
        <title>Complete genome of a new Firmicutes species belonging to the dominant human colonic microbiota ('Ruminococcus bicirculans') reveals two chromosomes and a selective capacity to utilize plant glucans.</title>
        <authorList>
            <consortium name="NISC Comparative Sequencing Program"/>
            <person name="Wegmann U."/>
            <person name="Louis P."/>
            <person name="Goesmann A."/>
            <person name="Henrissat B."/>
            <person name="Duncan S.H."/>
            <person name="Flint H.J."/>
        </authorList>
    </citation>
    <scope>NUCLEOTIDE SEQUENCE</scope>
    <source>
        <strain evidence="4">NBRC 107715</strain>
    </source>
</reference>
<reference evidence="3 5" key="3">
    <citation type="submission" date="2019-07" db="EMBL/GenBank/DDBJ databases">
        <title>Whole genome shotgun sequence of Methylobacterium oxalidis NBRC 107715.</title>
        <authorList>
            <person name="Hosoyama A."/>
            <person name="Uohara A."/>
            <person name="Ohji S."/>
            <person name="Ichikawa N."/>
        </authorList>
    </citation>
    <scope>NUCLEOTIDE SEQUENCE [LARGE SCALE GENOMIC DNA]</scope>
    <source>
        <strain evidence="3 5">NBRC 107715</strain>
    </source>
</reference>
<dbReference type="Proteomes" id="UP000321960">
    <property type="component" value="Unassembled WGS sequence"/>
</dbReference>
<feature type="transmembrane region" description="Helical" evidence="1">
    <location>
        <begin position="51"/>
        <end position="74"/>
    </location>
</feature>
<reference evidence="4" key="4">
    <citation type="submission" date="2023-01" db="EMBL/GenBank/DDBJ databases">
        <title>Draft genome sequence of Methylobacterium oxalidis strain NBRC 107715.</title>
        <authorList>
            <person name="Sun Q."/>
            <person name="Mori K."/>
        </authorList>
    </citation>
    <scope>NUCLEOTIDE SEQUENCE</scope>
    <source>
        <strain evidence="4">NBRC 107715</strain>
    </source>
</reference>
<proteinExistence type="predicted"/>
<keyword evidence="1" id="KW-0472">Membrane</keyword>
<keyword evidence="6" id="KW-1185">Reference proteome</keyword>
<keyword evidence="1" id="KW-1133">Transmembrane helix</keyword>
<evidence type="ECO:0000313" key="6">
    <source>
        <dbReference type="Proteomes" id="UP001156856"/>
    </source>
</evidence>
<dbReference type="Proteomes" id="UP001156856">
    <property type="component" value="Unassembled WGS sequence"/>
</dbReference>
<evidence type="ECO:0008006" key="7">
    <source>
        <dbReference type="Google" id="ProtNLM"/>
    </source>
</evidence>
<evidence type="ECO:0000256" key="2">
    <source>
        <dbReference type="SAM" id="SignalP"/>
    </source>
</evidence>
<comment type="caution">
    <text evidence="3">The sequence shown here is derived from an EMBL/GenBank/DDBJ whole genome shotgun (WGS) entry which is preliminary data.</text>
</comment>
<keyword evidence="1" id="KW-0812">Transmembrane</keyword>
<evidence type="ECO:0000313" key="3">
    <source>
        <dbReference type="EMBL" id="GEP05284.1"/>
    </source>
</evidence>
<name>A0A512J5N3_9HYPH</name>
<evidence type="ECO:0000313" key="4">
    <source>
        <dbReference type="EMBL" id="GLS64672.1"/>
    </source>
</evidence>